<protein>
    <recommendedName>
        <fullName evidence="1">F-box protein At3g26010-like beta-propeller domain-containing protein</fullName>
    </recommendedName>
</protein>
<dbReference type="Proteomes" id="UP001497516">
    <property type="component" value="Chromosome 10"/>
</dbReference>
<proteinExistence type="predicted"/>
<reference evidence="2 3" key="1">
    <citation type="submission" date="2024-04" db="EMBL/GenBank/DDBJ databases">
        <authorList>
            <person name="Fracassetti M."/>
        </authorList>
    </citation>
    <scope>NUCLEOTIDE SEQUENCE [LARGE SCALE GENOMIC DNA]</scope>
</reference>
<dbReference type="PANTHER" id="PTHR35546">
    <property type="entry name" value="F-BOX PROTEIN INTERACTION DOMAIN PROTEIN-RELATED"/>
    <property type="match status" value="1"/>
</dbReference>
<dbReference type="InterPro" id="IPR055290">
    <property type="entry name" value="At3g26010-like"/>
</dbReference>
<feature type="domain" description="F-box protein At3g26010-like beta-propeller" evidence="1">
    <location>
        <begin position="162"/>
        <end position="413"/>
    </location>
</feature>
<dbReference type="SUPFAM" id="SSF81383">
    <property type="entry name" value="F-box domain"/>
    <property type="match status" value="1"/>
</dbReference>
<dbReference type="Gene3D" id="1.20.1280.50">
    <property type="match status" value="1"/>
</dbReference>
<dbReference type="EMBL" id="OZ034814">
    <property type="protein sequence ID" value="CAL1359210.1"/>
    <property type="molecule type" value="Genomic_DNA"/>
</dbReference>
<evidence type="ECO:0000313" key="3">
    <source>
        <dbReference type="Proteomes" id="UP001497516"/>
    </source>
</evidence>
<dbReference type="InterPro" id="IPR056592">
    <property type="entry name" value="Beta-prop_At3g26010-like"/>
</dbReference>
<dbReference type="AlphaFoldDB" id="A0AAV2CTQ8"/>
<sequence length="469" mass="53271">MATENCTFSPALDLQLRLGLRPCRSMKRRRIDVSEEVTPHSPISKLGDDVLAEVLIRAPEPGSAWRCKAVCKRWNSLISDTHFVRRYVSHHQQSSSNQYGGGELEEPPLMSSNSGESILSFLPLPDGLAYEPLYFRVFDCYKDLVLCGFHEGSEIRDEFCRSLFVCNPFTKQWIALPLAPETPSPAIGLKEARLVCEPRSCSSNVKLDVGEGRPPFVFSSAYRFRVVCIYQLNKRIRIDVFCSESGEWMKEPLVLEGHFRWSDINVVSTSCNGGLFWLCMNSGLDWLNPFVIAGFNPFRLDIPPILFDAPQLGEGNWNMSVSQGALHLISREPSARPAVLSVWRLEEDCKTWSVQHKTLLERTLSRYDYELEDCNIVSLHPEKPHIAFFEHPGVYGRLDSVIVSYNMKTGELEFFDQFVPRFQPRVSCWPTPIPRYEKLRGIYDGSHGCWVQQSSSEAATLSINDCVQG</sequence>
<evidence type="ECO:0000259" key="1">
    <source>
        <dbReference type="Pfam" id="PF24750"/>
    </source>
</evidence>
<gene>
    <name evidence="2" type="ORF">LTRI10_LOCUS6713</name>
</gene>
<evidence type="ECO:0000313" key="2">
    <source>
        <dbReference type="EMBL" id="CAL1359210.1"/>
    </source>
</evidence>
<accession>A0AAV2CTQ8</accession>
<dbReference type="InterPro" id="IPR036047">
    <property type="entry name" value="F-box-like_dom_sf"/>
</dbReference>
<dbReference type="PANTHER" id="PTHR35546:SF128">
    <property type="entry name" value="F-BOX ASSOCIATED DOMAIN-CONTAINING PROTEIN"/>
    <property type="match status" value="1"/>
</dbReference>
<keyword evidence="3" id="KW-1185">Reference proteome</keyword>
<dbReference type="Pfam" id="PF24750">
    <property type="entry name" value="b-prop_At3g26010-like"/>
    <property type="match status" value="1"/>
</dbReference>
<organism evidence="2 3">
    <name type="scientific">Linum trigynum</name>
    <dbReference type="NCBI Taxonomy" id="586398"/>
    <lineage>
        <taxon>Eukaryota</taxon>
        <taxon>Viridiplantae</taxon>
        <taxon>Streptophyta</taxon>
        <taxon>Embryophyta</taxon>
        <taxon>Tracheophyta</taxon>
        <taxon>Spermatophyta</taxon>
        <taxon>Magnoliopsida</taxon>
        <taxon>eudicotyledons</taxon>
        <taxon>Gunneridae</taxon>
        <taxon>Pentapetalae</taxon>
        <taxon>rosids</taxon>
        <taxon>fabids</taxon>
        <taxon>Malpighiales</taxon>
        <taxon>Linaceae</taxon>
        <taxon>Linum</taxon>
    </lineage>
</organism>
<name>A0AAV2CTQ8_9ROSI</name>